<dbReference type="Proteomes" id="UP001154312">
    <property type="component" value="Unassembled WGS sequence"/>
</dbReference>
<protein>
    <submittedName>
        <fullName evidence="1">Uncharacterized protein</fullName>
    </submittedName>
</protein>
<reference evidence="1" key="1">
    <citation type="submission" date="2022-02" db="EMBL/GenBank/DDBJ databases">
        <authorList>
            <person name="Leng L."/>
        </authorList>
    </citation>
    <scope>NUCLEOTIDE SEQUENCE</scope>
    <source>
        <strain evidence="1">JI</strain>
    </source>
</reference>
<organism evidence="1 2">
    <name type="scientific">Pelotomaculum isophthalicicum JI</name>
    <dbReference type="NCBI Taxonomy" id="947010"/>
    <lineage>
        <taxon>Bacteria</taxon>
        <taxon>Bacillati</taxon>
        <taxon>Bacillota</taxon>
        <taxon>Clostridia</taxon>
        <taxon>Eubacteriales</taxon>
        <taxon>Desulfotomaculaceae</taxon>
        <taxon>Pelotomaculum</taxon>
    </lineage>
</organism>
<evidence type="ECO:0000313" key="1">
    <source>
        <dbReference type="EMBL" id="MDF9409205.1"/>
    </source>
</evidence>
<dbReference type="AlphaFoldDB" id="A0A9X4JUG5"/>
<proteinExistence type="predicted"/>
<evidence type="ECO:0000313" key="2">
    <source>
        <dbReference type="Proteomes" id="UP001154312"/>
    </source>
</evidence>
<dbReference type="EMBL" id="JAKOAV010000026">
    <property type="protein sequence ID" value="MDF9409205.1"/>
    <property type="molecule type" value="Genomic_DNA"/>
</dbReference>
<name>A0A9X4JUG5_9FIRM</name>
<gene>
    <name evidence="1" type="ORF">L7E55_12700</name>
</gene>
<comment type="caution">
    <text evidence="1">The sequence shown here is derived from an EMBL/GenBank/DDBJ whole genome shotgun (WGS) entry which is preliminary data.</text>
</comment>
<accession>A0A9X4JUG5</accession>
<sequence>MVKKIIPCGRSSFELVMANTDKRPLLTWENAKILENMTNSKVL</sequence>
<keyword evidence="2" id="KW-1185">Reference proteome</keyword>